<dbReference type="GO" id="GO:0005524">
    <property type="term" value="F:ATP binding"/>
    <property type="evidence" value="ECO:0007669"/>
    <property type="project" value="UniProtKB-KW"/>
</dbReference>
<accession>A0ABT8CB62</accession>
<dbReference type="InterPro" id="IPR036097">
    <property type="entry name" value="HisK_dim/P_sf"/>
</dbReference>
<keyword evidence="3" id="KW-0597">Phosphoprotein</keyword>
<gene>
    <name evidence="10" type="ORF">QWZ15_18170</name>
</gene>
<feature type="region of interest" description="Disordered" evidence="7">
    <location>
        <begin position="997"/>
        <end position="1024"/>
    </location>
</feature>
<dbReference type="InterPro" id="IPR000014">
    <property type="entry name" value="PAS"/>
</dbReference>
<evidence type="ECO:0000256" key="2">
    <source>
        <dbReference type="ARBA" id="ARBA00012438"/>
    </source>
</evidence>
<evidence type="ECO:0000256" key="4">
    <source>
        <dbReference type="ARBA" id="ARBA00022679"/>
    </source>
</evidence>
<dbReference type="InterPro" id="IPR052162">
    <property type="entry name" value="Sensor_kinase/Photoreceptor"/>
</dbReference>
<dbReference type="SUPFAM" id="SSF55874">
    <property type="entry name" value="ATPase domain of HSP90 chaperone/DNA topoisomerase II/histidine kinase"/>
    <property type="match status" value="1"/>
</dbReference>
<dbReference type="InterPro" id="IPR005467">
    <property type="entry name" value="His_kinase_dom"/>
</dbReference>
<evidence type="ECO:0000313" key="11">
    <source>
        <dbReference type="Proteomes" id="UP001236663"/>
    </source>
</evidence>
<evidence type="ECO:0000256" key="7">
    <source>
        <dbReference type="SAM" id="MobiDB-lite"/>
    </source>
</evidence>
<dbReference type="PROSITE" id="PS50109">
    <property type="entry name" value="HIS_KIN"/>
    <property type="match status" value="1"/>
</dbReference>
<evidence type="ECO:0000313" key="10">
    <source>
        <dbReference type="EMBL" id="MDN3689756.1"/>
    </source>
</evidence>
<feature type="compositionally biased region" description="Basic and acidic residues" evidence="7">
    <location>
        <begin position="1005"/>
        <end position="1018"/>
    </location>
</feature>
<dbReference type="RefSeq" id="WP_163385490.1">
    <property type="nucleotide sequence ID" value="NZ_JAUFQS010000041.1"/>
</dbReference>
<protein>
    <recommendedName>
        <fullName evidence="2">histidine kinase</fullName>
        <ecNumber evidence="2">2.7.13.3</ecNumber>
    </recommendedName>
</protein>
<feature type="coiled-coil region" evidence="6">
    <location>
        <begin position="743"/>
        <end position="770"/>
    </location>
</feature>
<keyword evidence="4" id="KW-0808">Transferase</keyword>
<evidence type="ECO:0000256" key="1">
    <source>
        <dbReference type="ARBA" id="ARBA00000085"/>
    </source>
</evidence>
<keyword evidence="6" id="KW-0175">Coiled coil</keyword>
<dbReference type="InterPro" id="IPR013655">
    <property type="entry name" value="PAS_fold_3"/>
</dbReference>
<dbReference type="PANTHER" id="PTHR43304">
    <property type="entry name" value="PHYTOCHROME-LIKE PROTEIN CPH1"/>
    <property type="match status" value="1"/>
</dbReference>
<evidence type="ECO:0000256" key="5">
    <source>
        <dbReference type="ARBA" id="ARBA00022777"/>
    </source>
</evidence>
<sequence>MPEKKFNNLLLTFKKSSEGVFEILYVSKSFFGIFNERSKFYRTEFFDEIFPTIQSPVFERLFDYLGKAEVLEVPFFLGQNKFTWVKIEGFTMAQEENSYLVNAMIVPNRPAETQSSWIVHPLTQTILTDISNPSGFIPKDMQEFCQHLHDKYRFSDTEKLNELCKGNLSGQVLDLDVLKMNSLSLKNGYQLLAIKKQRNRPKFPNLIENKPNYIPHSFLDILYFEYLREDKEMIWSGAITELLGYEENQFKNYSIWDWLEMVHPNDRVKVRELFFTPRYELDSYTLTYRVKNNKDTYLHLKNSLKVFYDIPSKRTVLVGILRDVSEINKAKKNLLEKEGIIQNLNEKEFIQKTLKEVTEISNQFSGKALFDQIVLLLYKKLGFTYCMIANTDPVNHSLEMVSLAISGTLTSGISEKWRKFLNHDLPTPTQERNFLMLSSQDGNALDPHPFLKKHQIASLIRLDLLDKEKTKIGTLCFLHQEPLQNRSLYRELFRILADWIGKELHRFRFESTLQETNFMHDAILNGTAYAIFAVNHQFEITLINNKTLPVFNLKRKDNLLETVLINNGIKQNLREVITQFSHSKKNTAYLLLPNGAEDFKELKISFTRIRYGKRNRVSYVVFVDDITDRTVSEKRLIASEQLYRSIAENFPGGTVDVLDKSFNYIFTDGEEYRLAGKDPKSLVGTSHLDQYTGENLAITRKNLNKILQGQRVSFETEAQQQRFLKSGVPLTNDAGNIDRILLVKQNITKAKKLESEREKLIKDLKSHNEELLRFAYIVSHNLRAPIVNISLLIDLFNEEDPADPENIEVMENLKISTNLLDATLQDLIEVVSIKKQKIPKVELIDFKLLLNNVEKSLFNQLKESGIKIHKDFTDLEEMNYVHAHLENFFMNFMTNAVKYRHPDRSPEVYIRTYKEKGYCIIHFEDNGIGLDLKRYGDRIFGLYQRFHNHVEGKGLGLYLVREQIRVNDGKIEIESEVGRGTIFKVYLRNLMMGKTKNNLTSQEPLPRESTESKAERQLPRPNRA</sequence>
<dbReference type="Pfam" id="PF13426">
    <property type="entry name" value="PAS_9"/>
    <property type="match status" value="1"/>
</dbReference>
<evidence type="ECO:0000259" key="9">
    <source>
        <dbReference type="PROSITE" id="PS50112"/>
    </source>
</evidence>
<keyword evidence="5" id="KW-0418">Kinase</keyword>
<name>A0ABT8CB62_9BACT</name>
<dbReference type="SUPFAM" id="SSF55781">
    <property type="entry name" value="GAF domain-like"/>
    <property type="match status" value="1"/>
</dbReference>
<dbReference type="InterPro" id="IPR004358">
    <property type="entry name" value="Sig_transdc_His_kin-like_C"/>
</dbReference>
<keyword evidence="11" id="KW-1185">Reference proteome</keyword>
<dbReference type="Gene3D" id="3.30.565.10">
    <property type="entry name" value="Histidine kinase-like ATPase, C-terminal domain"/>
    <property type="match status" value="1"/>
</dbReference>
<dbReference type="EC" id="2.7.13.3" evidence="2"/>
<comment type="caution">
    <text evidence="10">The sequence shown here is derived from an EMBL/GenBank/DDBJ whole genome shotgun (WGS) entry which is preliminary data.</text>
</comment>
<feature type="domain" description="Histidine kinase" evidence="8">
    <location>
        <begin position="777"/>
        <end position="991"/>
    </location>
</feature>
<keyword evidence="10" id="KW-0547">Nucleotide-binding</keyword>
<reference evidence="11" key="1">
    <citation type="journal article" date="2019" name="Int. J. Syst. Evol. Microbiol.">
        <title>The Global Catalogue of Microorganisms (GCM) 10K type strain sequencing project: providing services to taxonomists for standard genome sequencing and annotation.</title>
        <authorList>
            <consortium name="The Broad Institute Genomics Platform"/>
            <consortium name="The Broad Institute Genome Sequencing Center for Infectious Disease"/>
            <person name="Wu L."/>
            <person name="Ma J."/>
        </authorList>
    </citation>
    <scope>NUCLEOTIDE SEQUENCE [LARGE SCALE GENOMIC DNA]</scope>
    <source>
        <strain evidence="11">CECT 7706</strain>
    </source>
</reference>
<keyword evidence="10" id="KW-0067">ATP-binding</keyword>
<dbReference type="PANTHER" id="PTHR43304:SF1">
    <property type="entry name" value="PAC DOMAIN-CONTAINING PROTEIN"/>
    <property type="match status" value="1"/>
</dbReference>
<evidence type="ECO:0000256" key="3">
    <source>
        <dbReference type="ARBA" id="ARBA00022553"/>
    </source>
</evidence>
<dbReference type="Gene3D" id="1.10.287.130">
    <property type="match status" value="1"/>
</dbReference>
<dbReference type="PRINTS" id="PR00344">
    <property type="entry name" value="BCTRLSENSOR"/>
</dbReference>
<dbReference type="SMART" id="SM00387">
    <property type="entry name" value="HATPase_c"/>
    <property type="match status" value="1"/>
</dbReference>
<feature type="domain" description="PAS" evidence="9">
    <location>
        <begin position="235"/>
        <end position="274"/>
    </location>
</feature>
<dbReference type="EMBL" id="JAUFQS010000041">
    <property type="protein sequence ID" value="MDN3689756.1"/>
    <property type="molecule type" value="Genomic_DNA"/>
</dbReference>
<dbReference type="InterPro" id="IPR035965">
    <property type="entry name" value="PAS-like_dom_sf"/>
</dbReference>
<dbReference type="PROSITE" id="PS50112">
    <property type="entry name" value="PAS"/>
    <property type="match status" value="1"/>
</dbReference>
<organism evidence="10 11">
    <name type="scientific">Cyclobacterium jeungdonense</name>
    <dbReference type="NCBI Taxonomy" id="708087"/>
    <lineage>
        <taxon>Bacteria</taxon>
        <taxon>Pseudomonadati</taxon>
        <taxon>Bacteroidota</taxon>
        <taxon>Cytophagia</taxon>
        <taxon>Cytophagales</taxon>
        <taxon>Cyclobacteriaceae</taxon>
        <taxon>Cyclobacterium</taxon>
    </lineage>
</organism>
<dbReference type="Pfam" id="PF08447">
    <property type="entry name" value="PAS_3"/>
    <property type="match status" value="1"/>
</dbReference>
<dbReference type="Gene3D" id="3.30.450.20">
    <property type="entry name" value="PAS domain"/>
    <property type="match status" value="3"/>
</dbReference>
<comment type="catalytic activity">
    <reaction evidence="1">
        <text>ATP + protein L-histidine = ADP + protein N-phospho-L-histidine.</text>
        <dbReference type="EC" id="2.7.13.3"/>
    </reaction>
</comment>
<dbReference type="SUPFAM" id="SSF47384">
    <property type="entry name" value="Homodimeric domain of signal transducing histidine kinase"/>
    <property type="match status" value="1"/>
</dbReference>
<proteinExistence type="predicted"/>
<dbReference type="InterPro" id="IPR036890">
    <property type="entry name" value="HATPase_C_sf"/>
</dbReference>
<evidence type="ECO:0000256" key="6">
    <source>
        <dbReference type="SAM" id="Coils"/>
    </source>
</evidence>
<dbReference type="SUPFAM" id="SSF55785">
    <property type="entry name" value="PYP-like sensor domain (PAS domain)"/>
    <property type="match status" value="2"/>
</dbReference>
<dbReference type="InterPro" id="IPR003594">
    <property type="entry name" value="HATPase_dom"/>
</dbReference>
<dbReference type="Proteomes" id="UP001236663">
    <property type="component" value="Unassembled WGS sequence"/>
</dbReference>
<evidence type="ECO:0000259" key="8">
    <source>
        <dbReference type="PROSITE" id="PS50109"/>
    </source>
</evidence>
<dbReference type="Pfam" id="PF02518">
    <property type="entry name" value="HATPase_c"/>
    <property type="match status" value="1"/>
</dbReference>
<dbReference type="CDD" id="cd00130">
    <property type="entry name" value="PAS"/>
    <property type="match status" value="1"/>
</dbReference>